<dbReference type="PANTHER" id="PTHR43201:SF8">
    <property type="entry name" value="ACYL-COA SYNTHETASE FAMILY MEMBER 3"/>
    <property type="match status" value="1"/>
</dbReference>
<dbReference type="Pfam" id="PF00550">
    <property type="entry name" value="PP-binding"/>
    <property type="match status" value="1"/>
</dbReference>
<dbReference type="Pfam" id="PF00501">
    <property type="entry name" value="AMP-binding"/>
    <property type="match status" value="1"/>
</dbReference>
<feature type="domain" description="Carrier" evidence="2">
    <location>
        <begin position="524"/>
        <end position="602"/>
    </location>
</feature>
<protein>
    <submittedName>
        <fullName evidence="3">AMP-binding protein</fullName>
    </submittedName>
</protein>
<dbReference type="CDD" id="cd07989">
    <property type="entry name" value="LPLAT_AGPAT-like"/>
    <property type="match status" value="1"/>
</dbReference>
<dbReference type="Pfam" id="PF13193">
    <property type="entry name" value="AMP-binding_C"/>
    <property type="match status" value="1"/>
</dbReference>
<dbReference type="RefSeq" id="WP_161981943.1">
    <property type="nucleotide sequence ID" value="NZ_BIFT01000001.1"/>
</dbReference>
<dbReference type="Proteomes" id="UP000287171">
    <property type="component" value="Unassembled WGS sequence"/>
</dbReference>
<evidence type="ECO:0000256" key="1">
    <source>
        <dbReference type="ARBA" id="ARBA00006432"/>
    </source>
</evidence>
<dbReference type="PROSITE" id="PS00455">
    <property type="entry name" value="AMP_BINDING"/>
    <property type="match status" value="1"/>
</dbReference>
<dbReference type="AlphaFoldDB" id="A0A402B287"/>
<dbReference type="GO" id="GO:0031956">
    <property type="term" value="F:medium-chain fatty acid-CoA ligase activity"/>
    <property type="evidence" value="ECO:0007669"/>
    <property type="project" value="TreeGrafter"/>
</dbReference>
<dbReference type="InterPro" id="IPR002123">
    <property type="entry name" value="Plipid/glycerol_acylTrfase"/>
</dbReference>
<dbReference type="PROSITE" id="PS50075">
    <property type="entry name" value="CARRIER"/>
    <property type="match status" value="1"/>
</dbReference>
<dbReference type="GO" id="GO:0006631">
    <property type="term" value="P:fatty acid metabolic process"/>
    <property type="evidence" value="ECO:0007669"/>
    <property type="project" value="TreeGrafter"/>
</dbReference>
<evidence type="ECO:0000313" key="4">
    <source>
        <dbReference type="Proteomes" id="UP000287171"/>
    </source>
</evidence>
<proteinExistence type="inferred from homology"/>
<dbReference type="Gene3D" id="1.10.1200.10">
    <property type="entry name" value="ACP-like"/>
    <property type="match status" value="1"/>
</dbReference>
<dbReference type="SUPFAM" id="SSF69593">
    <property type="entry name" value="Glycerol-3-phosphate (1)-acyltransferase"/>
    <property type="match status" value="1"/>
</dbReference>
<dbReference type="Pfam" id="PF01553">
    <property type="entry name" value="Acyltransferase"/>
    <property type="match status" value="1"/>
</dbReference>
<dbReference type="InterPro" id="IPR009081">
    <property type="entry name" value="PP-bd_ACP"/>
</dbReference>
<dbReference type="InterPro" id="IPR020845">
    <property type="entry name" value="AMP-binding_CS"/>
</dbReference>
<dbReference type="Gene3D" id="3.40.50.12780">
    <property type="entry name" value="N-terminal domain of ligase-like"/>
    <property type="match status" value="1"/>
</dbReference>
<comment type="similarity">
    <text evidence="1">Belongs to the ATP-dependent AMP-binding enzyme family.</text>
</comment>
<dbReference type="InterPro" id="IPR042099">
    <property type="entry name" value="ANL_N_sf"/>
</dbReference>
<dbReference type="SMART" id="SM00563">
    <property type="entry name" value="PlsC"/>
    <property type="match status" value="1"/>
</dbReference>
<comment type="caution">
    <text evidence="3">The sequence shown here is derived from an EMBL/GenBank/DDBJ whole genome shotgun (WGS) entry which is preliminary data.</text>
</comment>
<dbReference type="SUPFAM" id="SSF56801">
    <property type="entry name" value="Acetyl-CoA synthetase-like"/>
    <property type="match status" value="1"/>
</dbReference>
<evidence type="ECO:0000259" key="2">
    <source>
        <dbReference type="PROSITE" id="PS50075"/>
    </source>
</evidence>
<dbReference type="InterPro" id="IPR025110">
    <property type="entry name" value="AMP-bd_C"/>
</dbReference>
<dbReference type="InterPro" id="IPR045851">
    <property type="entry name" value="AMP-bd_C_sf"/>
</dbReference>
<dbReference type="GO" id="GO:0016746">
    <property type="term" value="F:acyltransferase activity"/>
    <property type="evidence" value="ECO:0007669"/>
    <property type="project" value="InterPro"/>
</dbReference>
<evidence type="ECO:0000313" key="3">
    <source>
        <dbReference type="EMBL" id="GCE25476.1"/>
    </source>
</evidence>
<organism evidence="3 4">
    <name type="scientific">Dictyobacter alpinus</name>
    <dbReference type="NCBI Taxonomy" id="2014873"/>
    <lineage>
        <taxon>Bacteria</taxon>
        <taxon>Bacillati</taxon>
        <taxon>Chloroflexota</taxon>
        <taxon>Ktedonobacteria</taxon>
        <taxon>Ktedonobacterales</taxon>
        <taxon>Dictyobacteraceae</taxon>
        <taxon>Dictyobacter</taxon>
    </lineage>
</organism>
<reference evidence="4" key="1">
    <citation type="submission" date="2018-12" db="EMBL/GenBank/DDBJ databases">
        <title>Tengunoibacter tsumagoiensis gen. nov., sp. nov., Dictyobacter kobayashii sp. nov., D. alpinus sp. nov., and D. joshuensis sp. nov. and description of Dictyobacteraceae fam. nov. within the order Ktedonobacterales isolated from Tengu-no-mugimeshi.</title>
        <authorList>
            <person name="Wang C.M."/>
            <person name="Zheng Y."/>
            <person name="Sakai Y."/>
            <person name="Toyoda A."/>
            <person name="Minakuchi Y."/>
            <person name="Abe K."/>
            <person name="Yokota A."/>
            <person name="Yabe S."/>
        </authorList>
    </citation>
    <scope>NUCLEOTIDE SEQUENCE [LARGE SCALE GENOMIC DNA]</scope>
    <source>
        <strain evidence="4">Uno16</strain>
    </source>
</reference>
<sequence>MNNLGQFLKEYAHQHNARIAYEVKRDFRTKKFSFADIYSLSLKTATFLQAHKLKKGDTVAIWSVNMPEYPILYFACWLLGIVAVPIDMRTTEETLQLFVTTSRCKLGFKSKLLAGSFPDTVTQSYDLEDLLEHVQPLPELDEFPEICPADLAEISFTSGTTGTPKGVLLSHENFLANVNALCQTFPFKAEYRMLSLLPLSHAFEQVVDFLAVFQRGDTVTYLERINQVTIIDALRKHRITSVAIVPQLLQLLMTGIEREIEKKGRKYIWSKLQAIAAFLPRWMRRRIFYQMRQRIGKHLQFFGCGSAPLNNKLAQKWEHTGIEIYEGYGATETTAILTINTPTARRLGSVGKPLPGIHIQLDPITHEIIASGPNISSGYFQDMAKTQQAFCNSWYRTGDIGRFDAEGYLYITGREALRIVLPGGEKVYPEDIENKLNAHPLVREACVVGIKKEEGERVHAAVLTKYPQKLNEIIRQVNQQLSSHEQILAWTAWEHDDFPRTPILKIDRAKVAAILAGHAEKIVVVEVAKNVTLRSLIAQVKKIPISRIKDTDLLATDLALDSLQRVELFSLIEQELGVAIKETGITEQTTVTQLRDLIKNAETVSEALPFHAFNYHPLIVKARVFLQNILVFPLHALFVPLEISGKENLPGLDLPAVFYFNHMGVMDAVCAVRALPIAIRQKLVIAATRALWSDWRQFFVEFWGSGFPFDAKQNIKASLEQTGEFLDNGFSILIAPEGGISQDGTLQPFKSGIGFIATHMHVPVVPIKIDPAYRDIFPPMDEALLENLPKCRKTIWVKIGKPLRFSKQVPVELATKEIQQAMIML</sequence>
<dbReference type="InterPro" id="IPR036736">
    <property type="entry name" value="ACP-like_sf"/>
</dbReference>
<name>A0A402B287_9CHLR</name>
<accession>A0A402B287</accession>
<keyword evidence="4" id="KW-1185">Reference proteome</keyword>
<dbReference type="EMBL" id="BIFT01000001">
    <property type="protein sequence ID" value="GCE25476.1"/>
    <property type="molecule type" value="Genomic_DNA"/>
</dbReference>
<dbReference type="Gene3D" id="3.30.300.30">
    <property type="match status" value="1"/>
</dbReference>
<dbReference type="PANTHER" id="PTHR43201">
    <property type="entry name" value="ACYL-COA SYNTHETASE"/>
    <property type="match status" value="1"/>
</dbReference>
<gene>
    <name evidence="3" type="ORF">KDA_09600</name>
</gene>
<dbReference type="SUPFAM" id="SSF47336">
    <property type="entry name" value="ACP-like"/>
    <property type="match status" value="1"/>
</dbReference>
<dbReference type="InterPro" id="IPR000873">
    <property type="entry name" value="AMP-dep_synth/lig_dom"/>
</dbReference>